<keyword evidence="6" id="KW-0813">Transport</keyword>
<comment type="caution">
    <text evidence="8">The sequence shown here is derived from an EMBL/GenBank/DDBJ whole genome shotgun (WGS) entry which is preliminary data.</text>
</comment>
<feature type="transmembrane region" description="Helical" evidence="6">
    <location>
        <begin position="174"/>
        <end position="194"/>
    </location>
</feature>
<sequence>MSPDAPIAGRRPPTRRAQFVDLLLIQLSNHRWSWRGMIVTGMAVPLVNMLALGLVGRPYGQEYLVHVLAGSIVVALLFQNQNNVAANFAYMRAMGTLDFFATLPVHRYLLVLATVIAFFLLSVPSIVVTLLAGALVLGVPVQVHPLALPVLPLCAVPLAGIGAFVGVSARTPEMAGSVTLLITIALLLIGPVVVPPALLPDWVVHTGYASPATYASSAVRQVLFGPVTGRLWLDVGALAALSCLTLWFAGRRVQWRER</sequence>
<dbReference type="OrthoDB" id="508876at2"/>
<dbReference type="PANTHER" id="PTHR43229:SF3">
    <property type="entry name" value="ABC-TYPE MULTIDRUG TRANSPORT SYSTEM, PERMEASE COMPONENT"/>
    <property type="match status" value="1"/>
</dbReference>
<keyword evidence="3 6" id="KW-1133">Transmembrane helix</keyword>
<evidence type="ECO:0000256" key="4">
    <source>
        <dbReference type="ARBA" id="ARBA00023136"/>
    </source>
</evidence>
<feature type="transmembrane region" description="Helical" evidence="6">
    <location>
        <begin position="108"/>
        <end position="134"/>
    </location>
</feature>
<proteinExistence type="inferred from homology"/>
<evidence type="ECO:0000313" key="8">
    <source>
        <dbReference type="EMBL" id="TQM74490.1"/>
    </source>
</evidence>
<feature type="transmembrane region" description="Helical" evidence="6">
    <location>
        <begin position="32"/>
        <end position="56"/>
    </location>
</feature>
<accession>A0A543IV99</accession>
<evidence type="ECO:0000313" key="9">
    <source>
        <dbReference type="Proteomes" id="UP000319213"/>
    </source>
</evidence>
<dbReference type="PANTHER" id="PTHR43229">
    <property type="entry name" value="NODULATION PROTEIN J"/>
    <property type="match status" value="1"/>
</dbReference>
<keyword evidence="2 6" id="KW-0812">Transmembrane</keyword>
<dbReference type="InterPro" id="IPR051784">
    <property type="entry name" value="Nod_factor_ABC_transporter"/>
</dbReference>
<dbReference type="GO" id="GO:0140359">
    <property type="term" value="F:ABC-type transporter activity"/>
    <property type="evidence" value="ECO:0007669"/>
    <property type="project" value="InterPro"/>
</dbReference>
<dbReference type="AlphaFoldDB" id="A0A543IV99"/>
<evidence type="ECO:0000256" key="2">
    <source>
        <dbReference type="ARBA" id="ARBA00022692"/>
    </source>
</evidence>
<evidence type="ECO:0000256" key="3">
    <source>
        <dbReference type="ARBA" id="ARBA00022989"/>
    </source>
</evidence>
<dbReference type="InterPro" id="IPR047817">
    <property type="entry name" value="ABC2_TM_bact-type"/>
</dbReference>
<dbReference type="PROSITE" id="PS51012">
    <property type="entry name" value="ABC_TM2"/>
    <property type="match status" value="1"/>
</dbReference>
<dbReference type="Proteomes" id="UP000319213">
    <property type="component" value="Unassembled WGS sequence"/>
</dbReference>
<feature type="domain" description="ABC transmembrane type-2" evidence="7">
    <location>
        <begin position="32"/>
        <end position="256"/>
    </location>
</feature>
<dbReference type="RefSeq" id="WP_142258653.1">
    <property type="nucleotide sequence ID" value="NZ_BMPV01000003.1"/>
</dbReference>
<dbReference type="InterPro" id="IPR013525">
    <property type="entry name" value="ABC2_TM"/>
</dbReference>
<feature type="transmembrane region" description="Helical" evidence="6">
    <location>
        <begin position="146"/>
        <end position="167"/>
    </location>
</feature>
<dbReference type="EMBL" id="VFPQ01000001">
    <property type="protein sequence ID" value="TQM74490.1"/>
    <property type="molecule type" value="Genomic_DNA"/>
</dbReference>
<keyword evidence="6" id="KW-1003">Cell membrane</keyword>
<dbReference type="GO" id="GO:0043190">
    <property type="term" value="C:ATP-binding cassette (ABC) transporter complex"/>
    <property type="evidence" value="ECO:0007669"/>
    <property type="project" value="InterPro"/>
</dbReference>
<keyword evidence="4 6" id="KW-0472">Membrane</keyword>
<keyword evidence="9" id="KW-1185">Reference proteome</keyword>
<comment type="subcellular location">
    <subcellularLocation>
        <location evidence="6">Cell membrane</location>
        <topology evidence="6">Multi-pass membrane protein</topology>
    </subcellularLocation>
    <subcellularLocation>
        <location evidence="1">Membrane</location>
        <topology evidence="1">Multi-pass membrane protein</topology>
    </subcellularLocation>
</comment>
<feature type="transmembrane region" description="Helical" evidence="6">
    <location>
        <begin position="63"/>
        <end position="78"/>
    </location>
</feature>
<organism evidence="8 9">
    <name type="scientific">Thermopolyspora flexuosa</name>
    <dbReference type="NCBI Taxonomy" id="103836"/>
    <lineage>
        <taxon>Bacteria</taxon>
        <taxon>Bacillati</taxon>
        <taxon>Actinomycetota</taxon>
        <taxon>Actinomycetes</taxon>
        <taxon>Streptosporangiales</taxon>
        <taxon>Streptosporangiaceae</taxon>
        <taxon>Thermopolyspora</taxon>
    </lineage>
</organism>
<protein>
    <recommendedName>
        <fullName evidence="6">Transport permease protein</fullName>
    </recommendedName>
</protein>
<evidence type="ECO:0000259" key="7">
    <source>
        <dbReference type="PROSITE" id="PS51012"/>
    </source>
</evidence>
<keyword evidence="5" id="KW-0046">Antibiotic resistance</keyword>
<reference evidence="8 9" key="1">
    <citation type="submission" date="2019-06" db="EMBL/GenBank/DDBJ databases">
        <title>Sequencing the genomes of 1000 actinobacteria strains.</title>
        <authorList>
            <person name="Klenk H.-P."/>
        </authorList>
    </citation>
    <scope>NUCLEOTIDE SEQUENCE [LARGE SCALE GENOMIC DNA]</scope>
    <source>
        <strain evidence="8 9">DSM 43186</strain>
    </source>
</reference>
<feature type="transmembrane region" description="Helical" evidence="6">
    <location>
        <begin position="231"/>
        <end position="249"/>
    </location>
</feature>
<comment type="similarity">
    <text evidence="6">Belongs to the ABC-2 integral membrane protein family.</text>
</comment>
<evidence type="ECO:0000256" key="5">
    <source>
        <dbReference type="ARBA" id="ARBA00023251"/>
    </source>
</evidence>
<dbReference type="PIRSF" id="PIRSF006648">
    <property type="entry name" value="DrrB"/>
    <property type="match status" value="1"/>
</dbReference>
<feature type="transmembrane region" description="Helical" evidence="6">
    <location>
        <begin position="84"/>
        <end position="101"/>
    </location>
</feature>
<dbReference type="InterPro" id="IPR000412">
    <property type="entry name" value="ABC_2_transport"/>
</dbReference>
<evidence type="ECO:0000256" key="6">
    <source>
        <dbReference type="RuleBase" id="RU361157"/>
    </source>
</evidence>
<dbReference type="Pfam" id="PF01061">
    <property type="entry name" value="ABC2_membrane"/>
    <property type="match status" value="1"/>
</dbReference>
<evidence type="ECO:0000256" key="1">
    <source>
        <dbReference type="ARBA" id="ARBA00004141"/>
    </source>
</evidence>
<dbReference type="GO" id="GO:0046677">
    <property type="term" value="P:response to antibiotic"/>
    <property type="evidence" value="ECO:0007669"/>
    <property type="project" value="UniProtKB-KW"/>
</dbReference>
<gene>
    <name evidence="8" type="ORF">FHX40_1166</name>
</gene>
<name>A0A543IV99_9ACTN</name>